<dbReference type="Proteomes" id="UP001500058">
    <property type="component" value="Unassembled WGS sequence"/>
</dbReference>
<dbReference type="PROSITE" id="PS00622">
    <property type="entry name" value="HTH_LUXR_1"/>
    <property type="match status" value="1"/>
</dbReference>
<evidence type="ECO:0000313" key="9">
    <source>
        <dbReference type="Proteomes" id="UP001500058"/>
    </source>
</evidence>
<dbReference type="PROSITE" id="PS50043">
    <property type="entry name" value="HTH_LUXR_2"/>
    <property type="match status" value="1"/>
</dbReference>
<sequence>MQRRYRGMTIKLLVAHAEGLTRTGIVQILQTAGDMAVVAQAATRHQMTRLTALCRPDIVVMDGGSGEFCEPEAIRETIGTPADVLLLTPPRLDGRLLRALEAGAVGFVPMDSTARELHNAVRLIAGGNGFMDPTIIRPLTRVISRRTAREAEPSDDRISALLTPRERQVLAFIGQGLPNARIAQQLMVSENTVKTHVSRLLAKLGLHSRVEAALAVRDGWNGRATLPG</sequence>
<evidence type="ECO:0000256" key="1">
    <source>
        <dbReference type="ARBA" id="ARBA00022553"/>
    </source>
</evidence>
<dbReference type="CDD" id="cd17535">
    <property type="entry name" value="REC_NarL-like"/>
    <property type="match status" value="1"/>
</dbReference>
<dbReference type="InterPro" id="IPR011006">
    <property type="entry name" value="CheY-like_superfamily"/>
</dbReference>
<dbReference type="SUPFAM" id="SSF52172">
    <property type="entry name" value="CheY-like"/>
    <property type="match status" value="1"/>
</dbReference>
<gene>
    <name evidence="8" type="ORF">GCM10010420_00640</name>
</gene>
<dbReference type="Gene3D" id="3.40.50.2300">
    <property type="match status" value="1"/>
</dbReference>
<dbReference type="SUPFAM" id="SSF46894">
    <property type="entry name" value="C-terminal effector domain of the bipartite response regulators"/>
    <property type="match status" value="1"/>
</dbReference>
<dbReference type="InterPro" id="IPR058245">
    <property type="entry name" value="NreC/VraR/RcsB-like_REC"/>
</dbReference>
<keyword evidence="9" id="KW-1185">Reference proteome</keyword>
<dbReference type="InterPro" id="IPR016032">
    <property type="entry name" value="Sig_transdc_resp-reg_C-effctor"/>
</dbReference>
<evidence type="ECO:0000259" key="7">
    <source>
        <dbReference type="PROSITE" id="PS50110"/>
    </source>
</evidence>
<evidence type="ECO:0000256" key="3">
    <source>
        <dbReference type="ARBA" id="ARBA00023125"/>
    </source>
</evidence>
<accession>A0ABP5UPZ2</accession>
<dbReference type="PROSITE" id="PS50110">
    <property type="entry name" value="RESPONSE_REGULATORY"/>
    <property type="match status" value="1"/>
</dbReference>
<dbReference type="CDD" id="cd06170">
    <property type="entry name" value="LuxR_C_like"/>
    <property type="match status" value="1"/>
</dbReference>
<evidence type="ECO:0000256" key="2">
    <source>
        <dbReference type="ARBA" id="ARBA00023015"/>
    </source>
</evidence>
<keyword evidence="1 5" id="KW-0597">Phosphoprotein</keyword>
<keyword evidence="4" id="KW-0804">Transcription</keyword>
<feature type="modified residue" description="4-aspartylphosphate" evidence="5">
    <location>
        <position position="62"/>
    </location>
</feature>
<proteinExistence type="predicted"/>
<dbReference type="EMBL" id="BAAATJ010000001">
    <property type="protein sequence ID" value="GAA2382598.1"/>
    <property type="molecule type" value="Genomic_DNA"/>
</dbReference>
<organism evidence="8 9">
    <name type="scientific">Streptomyces glaucosporus</name>
    <dbReference type="NCBI Taxonomy" id="284044"/>
    <lineage>
        <taxon>Bacteria</taxon>
        <taxon>Bacillati</taxon>
        <taxon>Actinomycetota</taxon>
        <taxon>Actinomycetes</taxon>
        <taxon>Kitasatosporales</taxon>
        <taxon>Streptomycetaceae</taxon>
        <taxon>Streptomyces</taxon>
    </lineage>
</organism>
<dbReference type="PANTHER" id="PTHR43214:SF24">
    <property type="entry name" value="TRANSCRIPTIONAL REGULATORY PROTEIN NARL-RELATED"/>
    <property type="match status" value="1"/>
</dbReference>
<dbReference type="InterPro" id="IPR001789">
    <property type="entry name" value="Sig_transdc_resp-reg_receiver"/>
</dbReference>
<dbReference type="PANTHER" id="PTHR43214">
    <property type="entry name" value="TWO-COMPONENT RESPONSE REGULATOR"/>
    <property type="match status" value="1"/>
</dbReference>
<keyword evidence="2" id="KW-0805">Transcription regulation</keyword>
<keyword evidence="3" id="KW-0238">DNA-binding</keyword>
<protein>
    <submittedName>
        <fullName evidence="8">Response regulator transcription factor</fullName>
    </submittedName>
</protein>
<feature type="domain" description="Response regulatory" evidence="7">
    <location>
        <begin position="11"/>
        <end position="125"/>
    </location>
</feature>
<name>A0ABP5UPZ2_9ACTN</name>
<dbReference type="InterPro" id="IPR039420">
    <property type="entry name" value="WalR-like"/>
</dbReference>
<dbReference type="SMART" id="SM00421">
    <property type="entry name" value="HTH_LUXR"/>
    <property type="match status" value="1"/>
</dbReference>
<dbReference type="Pfam" id="PF00196">
    <property type="entry name" value="GerE"/>
    <property type="match status" value="1"/>
</dbReference>
<evidence type="ECO:0000259" key="6">
    <source>
        <dbReference type="PROSITE" id="PS50043"/>
    </source>
</evidence>
<evidence type="ECO:0000256" key="5">
    <source>
        <dbReference type="PROSITE-ProRule" id="PRU00169"/>
    </source>
</evidence>
<dbReference type="InterPro" id="IPR000792">
    <property type="entry name" value="Tscrpt_reg_LuxR_C"/>
</dbReference>
<feature type="domain" description="HTH luxR-type" evidence="6">
    <location>
        <begin position="155"/>
        <end position="220"/>
    </location>
</feature>
<evidence type="ECO:0000313" key="8">
    <source>
        <dbReference type="EMBL" id="GAA2382598.1"/>
    </source>
</evidence>
<dbReference type="PRINTS" id="PR00038">
    <property type="entry name" value="HTHLUXR"/>
</dbReference>
<comment type="caution">
    <text evidence="8">The sequence shown here is derived from an EMBL/GenBank/DDBJ whole genome shotgun (WGS) entry which is preliminary data.</text>
</comment>
<evidence type="ECO:0000256" key="4">
    <source>
        <dbReference type="ARBA" id="ARBA00023163"/>
    </source>
</evidence>
<reference evidence="9" key="1">
    <citation type="journal article" date="2019" name="Int. J. Syst. Evol. Microbiol.">
        <title>The Global Catalogue of Microorganisms (GCM) 10K type strain sequencing project: providing services to taxonomists for standard genome sequencing and annotation.</title>
        <authorList>
            <consortium name="The Broad Institute Genomics Platform"/>
            <consortium name="The Broad Institute Genome Sequencing Center for Infectious Disease"/>
            <person name="Wu L."/>
            <person name="Ma J."/>
        </authorList>
    </citation>
    <scope>NUCLEOTIDE SEQUENCE [LARGE SCALE GENOMIC DNA]</scope>
    <source>
        <strain evidence="9">JCM 6921</strain>
    </source>
</reference>